<comment type="cofactor">
    <cofactor evidence="4">
        <name>Mg(2+)</name>
        <dbReference type="ChEBI" id="CHEBI:18420"/>
    </cofactor>
</comment>
<dbReference type="InterPro" id="IPR036412">
    <property type="entry name" value="HAD-like_sf"/>
</dbReference>
<evidence type="ECO:0000256" key="1">
    <source>
        <dbReference type="ARBA" id="ARBA00005199"/>
    </source>
</evidence>
<dbReference type="EMBL" id="QZCW01000004">
    <property type="protein sequence ID" value="MCW5323237.1"/>
    <property type="molecule type" value="Genomic_DNA"/>
</dbReference>
<dbReference type="GO" id="GO:0004805">
    <property type="term" value="F:trehalose-phosphatase activity"/>
    <property type="evidence" value="ECO:0007669"/>
    <property type="project" value="UniProtKB-EC"/>
</dbReference>
<comment type="catalytic activity">
    <reaction evidence="4">
        <text>alpha,alpha-trehalose 6-phosphate + H2O = alpha,alpha-trehalose + phosphate</text>
        <dbReference type="Rhea" id="RHEA:23420"/>
        <dbReference type="ChEBI" id="CHEBI:15377"/>
        <dbReference type="ChEBI" id="CHEBI:16551"/>
        <dbReference type="ChEBI" id="CHEBI:43474"/>
        <dbReference type="ChEBI" id="CHEBI:58429"/>
        <dbReference type="EC" id="3.1.3.12"/>
    </reaction>
</comment>
<comment type="pathway">
    <text evidence="1 4">Glycan biosynthesis; trehalose biosynthesis.</text>
</comment>
<dbReference type="Proteomes" id="UP001208935">
    <property type="component" value="Unassembled WGS sequence"/>
</dbReference>
<evidence type="ECO:0000313" key="5">
    <source>
        <dbReference type="EMBL" id="MCW5323237.1"/>
    </source>
</evidence>
<dbReference type="InterPro" id="IPR044651">
    <property type="entry name" value="OTSB-like"/>
</dbReference>
<sequence length="252" mass="26259">MQALPPLTPAQALFLDFDGTLAELAPRPDAVQVAPGLVATLAALHTRLGGALAMVTGRSEADIDHFLAPLRLALACEHGARYRHGLAQAARPAIALPDLAPVLHAAKALAAQHPELLLEHKSAGLALHYRQAPQLQSLCRDTLERAMQAIAGVELLQGKCVLEVKPRSVHKGRAIADFMAQPPFAGRTPVFAGDDATDEAGFAAAQALGGWGIKVGPGPSVAQHRCTTPAALRGWLSAADSTLEHGTVPGRA</sequence>
<proteinExistence type="inferred from homology"/>
<comment type="similarity">
    <text evidence="2 4">Belongs to the trehalose phosphatase family.</text>
</comment>
<dbReference type="Gene3D" id="3.30.70.1020">
    <property type="entry name" value="Trehalose-6-phosphate phosphatase related protein, domain 2"/>
    <property type="match status" value="1"/>
</dbReference>
<accession>A0ABT3KY22</accession>
<dbReference type="RefSeq" id="WP_265283184.1">
    <property type="nucleotide sequence ID" value="NZ_QZCW01000004.1"/>
</dbReference>
<dbReference type="EC" id="3.1.3.12" evidence="4"/>
<dbReference type="NCBIfam" id="TIGR01484">
    <property type="entry name" value="HAD-SF-IIB"/>
    <property type="match status" value="1"/>
</dbReference>
<keyword evidence="4" id="KW-0479">Metal-binding</keyword>
<keyword evidence="4" id="KW-0460">Magnesium</keyword>
<dbReference type="NCBIfam" id="TIGR00685">
    <property type="entry name" value="T6PP"/>
    <property type="match status" value="1"/>
</dbReference>
<dbReference type="InterPro" id="IPR003337">
    <property type="entry name" value="Trehalose_PPase"/>
</dbReference>
<gene>
    <name evidence="5" type="primary">otsB</name>
    <name evidence="5" type="ORF">D5039_19465</name>
</gene>
<organism evidence="5 6">
    <name type="scientific">Verminephrobacter aporrectodeae subsp. tuberculatae</name>
    <dbReference type="NCBI Taxonomy" id="1110392"/>
    <lineage>
        <taxon>Bacteria</taxon>
        <taxon>Pseudomonadati</taxon>
        <taxon>Pseudomonadota</taxon>
        <taxon>Betaproteobacteria</taxon>
        <taxon>Burkholderiales</taxon>
        <taxon>Comamonadaceae</taxon>
        <taxon>Verminephrobacter</taxon>
    </lineage>
</organism>
<evidence type="ECO:0000256" key="2">
    <source>
        <dbReference type="ARBA" id="ARBA00008770"/>
    </source>
</evidence>
<dbReference type="InterPro" id="IPR023214">
    <property type="entry name" value="HAD_sf"/>
</dbReference>
<reference evidence="6" key="1">
    <citation type="submission" date="2023-07" db="EMBL/GenBank/DDBJ databases">
        <title>Verminephrobacter genomes.</title>
        <authorList>
            <person name="Lund M.B."/>
        </authorList>
    </citation>
    <scope>NUCLEOTIDE SEQUENCE [LARGE SCALE GENOMIC DNA]</scope>
    <source>
        <strain evidence="6">AtM5-05</strain>
    </source>
</reference>
<dbReference type="Gene3D" id="3.40.50.1000">
    <property type="entry name" value="HAD superfamily/HAD-like"/>
    <property type="match status" value="1"/>
</dbReference>
<keyword evidence="3 4" id="KW-0378">Hydrolase</keyword>
<keyword evidence="6" id="KW-1185">Reference proteome</keyword>
<evidence type="ECO:0000313" key="6">
    <source>
        <dbReference type="Proteomes" id="UP001208935"/>
    </source>
</evidence>
<dbReference type="PANTHER" id="PTHR43768:SF3">
    <property type="entry name" value="TREHALOSE 6-PHOSPHATE PHOSPHATASE"/>
    <property type="match status" value="1"/>
</dbReference>
<dbReference type="Pfam" id="PF02358">
    <property type="entry name" value="Trehalose_PPase"/>
    <property type="match status" value="1"/>
</dbReference>
<comment type="function">
    <text evidence="4">Removes the phosphate from trehalose 6-phosphate to produce free trehalose.</text>
</comment>
<dbReference type="SUPFAM" id="SSF56784">
    <property type="entry name" value="HAD-like"/>
    <property type="match status" value="1"/>
</dbReference>
<evidence type="ECO:0000256" key="3">
    <source>
        <dbReference type="ARBA" id="ARBA00022801"/>
    </source>
</evidence>
<protein>
    <recommendedName>
        <fullName evidence="4">Trehalose 6-phosphate phosphatase</fullName>
        <ecNumber evidence="4">3.1.3.12</ecNumber>
    </recommendedName>
</protein>
<name>A0ABT3KY22_9BURK</name>
<dbReference type="CDD" id="cd01627">
    <property type="entry name" value="HAD_TPP"/>
    <property type="match status" value="1"/>
</dbReference>
<evidence type="ECO:0000256" key="4">
    <source>
        <dbReference type="RuleBase" id="RU361117"/>
    </source>
</evidence>
<comment type="caution">
    <text evidence="5">The sequence shown here is derived from an EMBL/GenBank/DDBJ whole genome shotgun (WGS) entry which is preliminary data.</text>
</comment>
<dbReference type="PANTHER" id="PTHR43768">
    <property type="entry name" value="TREHALOSE 6-PHOSPHATE PHOSPHATASE"/>
    <property type="match status" value="1"/>
</dbReference>
<dbReference type="InterPro" id="IPR006379">
    <property type="entry name" value="HAD-SF_hydro_IIB"/>
</dbReference>